<evidence type="ECO:0000313" key="3">
    <source>
        <dbReference type="Proteomes" id="UP000031488"/>
    </source>
</evidence>
<protein>
    <recommendedName>
        <fullName evidence="1">PhnB-like domain-containing protein</fullName>
    </recommendedName>
</protein>
<dbReference type="InterPro" id="IPR029068">
    <property type="entry name" value="Glyas_Bleomycin-R_OHBP_Dase"/>
</dbReference>
<keyword evidence="3" id="KW-1185">Reference proteome</keyword>
<evidence type="ECO:0000313" key="2">
    <source>
        <dbReference type="EMBL" id="KHS53451.1"/>
    </source>
</evidence>
<dbReference type="PANTHER" id="PTHR33990">
    <property type="entry name" value="PROTEIN YJDN-RELATED"/>
    <property type="match status" value="1"/>
</dbReference>
<accession>A0A0B9ARE1</accession>
<proteinExistence type="predicted"/>
<dbReference type="OrthoDB" id="9806473at2"/>
<name>A0A0B9ARE1_BRELN</name>
<dbReference type="InterPro" id="IPR028973">
    <property type="entry name" value="PhnB-like"/>
</dbReference>
<organism evidence="2 3">
    <name type="scientific">Brevibacterium linens</name>
    <dbReference type="NCBI Taxonomy" id="1703"/>
    <lineage>
        <taxon>Bacteria</taxon>
        <taxon>Bacillati</taxon>
        <taxon>Actinomycetota</taxon>
        <taxon>Actinomycetes</taxon>
        <taxon>Micrococcales</taxon>
        <taxon>Brevibacteriaceae</taxon>
        <taxon>Brevibacterium</taxon>
    </lineage>
</organism>
<dbReference type="AlphaFoldDB" id="A0A0B9ARE1"/>
<dbReference type="CDD" id="cd06588">
    <property type="entry name" value="PhnB_like"/>
    <property type="match status" value="1"/>
</dbReference>
<evidence type="ECO:0000259" key="1">
    <source>
        <dbReference type="Pfam" id="PF06983"/>
    </source>
</evidence>
<comment type="caution">
    <text evidence="2">The sequence shown here is derived from an EMBL/GenBank/DDBJ whole genome shotgun (WGS) entry which is preliminary data.</text>
</comment>
<dbReference type="PANTHER" id="PTHR33990:SF2">
    <property type="entry name" value="PHNB-LIKE DOMAIN-CONTAINING PROTEIN"/>
    <property type="match status" value="1"/>
</dbReference>
<dbReference type="STRING" id="1703.BLSMQ_2144"/>
<reference evidence="2 3" key="1">
    <citation type="submission" date="2014-11" db="EMBL/GenBank/DDBJ databases">
        <title>Draft Genome Sequence of Brevibacterium linens AE038-8.</title>
        <authorList>
            <person name="Maizel D."/>
            <person name="Utturkar S.M."/>
            <person name="Brown S.D."/>
            <person name="Ferrero M."/>
            <person name="Rosen B.P."/>
        </authorList>
    </citation>
    <scope>NUCLEOTIDE SEQUENCE [LARGE SCALE GENOMIC DNA]</scope>
    <source>
        <strain evidence="2 3">AE038-8</strain>
    </source>
</reference>
<dbReference type="Pfam" id="PF06983">
    <property type="entry name" value="3-dmu-9_3-mt"/>
    <property type="match status" value="1"/>
</dbReference>
<dbReference type="EMBL" id="JTJZ01000015">
    <property type="protein sequence ID" value="KHS53451.1"/>
    <property type="molecule type" value="Genomic_DNA"/>
</dbReference>
<gene>
    <name evidence="2" type="ORF">AE0388_0939</name>
</gene>
<dbReference type="InterPro" id="IPR009725">
    <property type="entry name" value="3_dmu_93_MTrfase"/>
</dbReference>
<dbReference type="PATRIC" id="fig|1703.6.peg.823"/>
<dbReference type="PIRSF" id="PIRSF021700">
    <property type="entry name" value="3_dmu_93_MTrfase"/>
    <property type="match status" value="1"/>
</dbReference>
<dbReference type="SUPFAM" id="SSF54593">
    <property type="entry name" value="Glyoxalase/Bleomycin resistance protein/Dihydroxybiphenyl dioxygenase"/>
    <property type="match status" value="1"/>
</dbReference>
<sequence>MPVPIVPCLWFPDCAEEAMEFYCSVFPDSAILSIERYPDESLDEHFAGMSGKVLTGRFVLDGTPFICLDGGPAFTFNEAISLTVECADQAEIDHYWSHLSASPEHEQCGWLKDRFGVSWQIVPANLGELMTGPAQTQALMRMKKIIIDDLIDAG</sequence>
<dbReference type="RefSeq" id="WP_039207503.1">
    <property type="nucleotide sequence ID" value="NZ_JTJZ01000015.1"/>
</dbReference>
<dbReference type="Proteomes" id="UP000031488">
    <property type="component" value="Unassembled WGS sequence"/>
</dbReference>
<dbReference type="Gene3D" id="3.10.180.10">
    <property type="entry name" value="2,3-Dihydroxybiphenyl 1,2-Dioxygenase, domain 1"/>
    <property type="match status" value="1"/>
</dbReference>
<feature type="domain" description="PhnB-like" evidence="1">
    <location>
        <begin position="5"/>
        <end position="122"/>
    </location>
</feature>